<feature type="compositionally biased region" description="Polar residues" evidence="9">
    <location>
        <begin position="990"/>
        <end position="999"/>
    </location>
</feature>
<feature type="compositionally biased region" description="Polar residues" evidence="9">
    <location>
        <begin position="556"/>
        <end position="565"/>
    </location>
</feature>
<dbReference type="GO" id="GO:0005524">
    <property type="term" value="F:ATP binding"/>
    <property type="evidence" value="ECO:0007669"/>
    <property type="project" value="UniProtKB-KW"/>
</dbReference>
<dbReference type="SUPFAM" id="SSF56112">
    <property type="entry name" value="Protein kinase-like (PK-like)"/>
    <property type="match status" value="1"/>
</dbReference>
<proteinExistence type="predicted"/>
<evidence type="ECO:0000259" key="10">
    <source>
        <dbReference type="PROSITE" id="PS50011"/>
    </source>
</evidence>
<dbReference type="Gene3D" id="1.10.510.10">
    <property type="entry name" value="Transferase(Phosphotransferase) domain 1"/>
    <property type="match status" value="1"/>
</dbReference>
<keyword evidence="2" id="KW-0723">Serine/threonine-protein kinase</keyword>
<dbReference type="InterPro" id="IPR050236">
    <property type="entry name" value="Ser_Thr_kinase_AGC"/>
</dbReference>
<organism evidence="11 12">
    <name type="scientific">Lentinula detonsa</name>
    <dbReference type="NCBI Taxonomy" id="2804962"/>
    <lineage>
        <taxon>Eukaryota</taxon>
        <taxon>Fungi</taxon>
        <taxon>Dikarya</taxon>
        <taxon>Basidiomycota</taxon>
        <taxon>Agaricomycotina</taxon>
        <taxon>Agaricomycetes</taxon>
        <taxon>Agaricomycetidae</taxon>
        <taxon>Agaricales</taxon>
        <taxon>Marasmiineae</taxon>
        <taxon>Omphalotaceae</taxon>
        <taxon>Lentinula</taxon>
    </lineage>
</organism>
<dbReference type="PANTHER" id="PTHR24356:SF365">
    <property type="entry name" value="PROTEIN KINASE C DELTA TYPE"/>
    <property type="match status" value="1"/>
</dbReference>
<dbReference type="InterPro" id="IPR011009">
    <property type="entry name" value="Kinase-like_dom_sf"/>
</dbReference>
<evidence type="ECO:0000256" key="5">
    <source>
        <dbReference type="ARBA" id="ARBA00022777"/>
    </source>
</evidence>
<keyword evidence="5" id="KW-0418">Kinase</keyword>
<dbReference type="SMART" id="SM00220">
    <property type="entry name" value="S_TKc"/>
    <property type="match status" value="1"/>
</dbReference>
<comment type="caution">
    <text evidence="11">The sequence shown here is derived from an EMBL/GenBank/DDBJ whole genome shotgun (WGS) entry which is preliminary data.</text>
</comment>
<feature type="region of interest" description="Disordered" evidence="9">
    <location>
        <begin position="15"/>
        <end position="78"/>
    </location>
</feature>
<evidence type="ECO:0000256" key="1">
    <source>
        <dbReference type="ARBA" id="ARBA00012513"/>
    </source>
</evidence>
<feature type="compositionally biased region" description="Basic residues" evidence="9">
    <location>
        <begin position="945"/>
        <end position="954"/>
    </location>
</feature>
<keyword evidence="3" id="KW-0808">Transferase</keyword>
<dbReference type="Gene3D" id="3.30.200.20">
    <property type="entry name" value="Phosphorylase Kinase, domain 1"/>
    <property type="match status" value="1"/>
</dbReference>
<dbReference type="InterPro" id="IPR008271">
    <property type="entry name" value="Ser/Thr_kinase_AS"/>
</dbReference>
<feature type="compositionally biased region" description="Basic and acidic residues" evidence="9">
    <location>
        <begin position="964"/>
        <end position="974"/>
    </location>
</feature>
<evidence type="ECO:0000313" key="11">
    <source>
        <dbReference type="EMBL" id="KAJ3746395.1"/>
    </source>
</evidence>
<evidence type="ECO:0000313" key="12">
    <source>
        <dbReference type="Proteomes" id="UP001142393"/>
    </source>
</evidence>
<dbReference type="InterPro" id="IPR000719">
    <property type="entry name" value="Prot_kinase_dom"/>
</dbReference>
<evidence type="ECO:0000256" key="3">
    <source>
        <dbReference type="ARBA" id="ARBA00022679"/>
    </source>
</evidence>
<protein>
    <recommendedName>
        <fullName evidence="1">non-specific serine/threonine protein kinase</fullName>
        <ecNumber evidence="1">2.7.11.1</ecNumber>
    </recommendedName>
</protein>
<reference evidence="11 12" key="1">
    <citation type="journal article" date="2023" name="Proc. Natl. Acad. Sci. U.S.A.">
        <title>A global phylogenomic analysis of the shiitake genus Lentinula.</title>
        <authorList>
            <person name="Sierra-Patev S."/>
            <person name="Min B."/>
            <person name="Naranjo-Ortiz M."/>
            <person name="Looney B."/>
            <person name="Konkel Z."/>
            <person name="Slot J.C."/>
            <person name="Sakamoto Y."/>
            <person name="Steenwyk J.L."/>
            <person name="Rokas A."/>
            <person name="Carro J."/>
            <person name="Camarero S."/>
            <person name="Ferreira P."/>
            <person name="Molpeceres G."/>
            <person name="Ruiz-Duenas F.J."/>
            <person name="Serrano A."/>
            <person name="Henrissat B."/>
            <person name="Drula E."/>
            <person name="Hughes K.W."/>
            <person name="Mata J.L."/>
            <person name="Ishikawa N.K."/>
            <person name="Vargas-Isla R."/>
            <person name="Ushijima S."/>
            <person name="Smith C.A."/>
            <person name="Donoghue J."/>
            <person name="Ahrendt S."/>
            <person name="Andreopoulos W."/>
            <person name="He G."/>
            <person name="LaButti K."/>
            <person name="Lipzen A."/>
            <person name="Ng V."/>
            <person name="Riley R."/>
            <person name="Sandor L."/>
            <person name="Barry K."/>
            <person name="Martinez A.T."/>
            <person name="Xiao Y."/>
            <person name="Gibbons J.G."/>
            <person name="Terashima K."/>
            <person name="Grigoriev I.V."/>
            <person name="Hibbett D."/>
        </authorList>
    </citation>
    <scope>NUCLEOTIDE SEQUENCE [LARGE SCALE GENOMIC DNA]</scope>
    <source>
        <strain evidence="11 12">TFB7810</strain>
    </source>
</reference>
<gene>
    <name evidence="11" type="ORF">DFH05DRAFT_942644</name>
</gene>
<dbReference type="GO" id="GO:0004674">
    <property type="term" value="F:protein serine/threonine kinase activity"/>
    <property type="evidence" value="ECO:0007669"/>
    <property type="project" value="UniProtKB-KW"/>
</dbReference>
<dbReference type="Proteomes" id="UP001142393">
    <property type="component" value="Unassembled WGS sequence"/>
</dbReference>
<feature type="domain" description="Protein kinase" evidence="10">
    <location>
        <begin position="137"/>
        <end position="510"/>
    </location>
</feature>
<evidence type="ECO:0000256" key="2">
    <source>
        <dbReference type="ARBA" id="ARBA00022527"/>
    </source>
</evidence>
<comment type="catalytic activity">
    <reaction evidence="8">
        <text>L-seryl-[protein] + ATP = O-phospho-L-seryl-[protein] + ADP + H(+)</text>
        <dbReference type="Rhea" id="RHEA:17989"/>
        <dbReference type="Rhea" id="RHEA-COMP:9863"/>
        <dbReference type="Rhea" id="RHEA-COMP:11604"/>
        <dbReference type="ChEBI" id="CHEBI:15378"/>
        <dbReference type="ChEBI" id="CHEBI:29999"/>
        <dbReference type="ChEBI" id="CHEBI:30616"/>
        <dbReference type="ChEBI" id="CHEBI:83421"/>
        <dbReference type="ChEBI" id="CHEBI:456216"/>
        <dbReference type="EC" id="2.7.11.1"/>
    </reaction>
</comment>
<dbReference type="GO" id="GO:0035556">
    <property type="term" value="P:intracellular signal transduction"/>
    <property type="evidence" value="ECO:0007669"/>
    <property type="project" value="TreeGrafter"/>
</dbReference>
<keyword evidence="6" id="KW-0067">ATP-binding</keyword>
<dbReference type="EC" id="2.7.11.1" evidence="1"/>
<feature type="region of interest" description="Disordered" evidence="9">
    <location>
        <begin position="915"/>
        <end position="999"/>
    </location>
</feature>
<evidence type="ECO:0000256" key="4">
    <source>
        <dbReference type="ARBA" id="ARBA00022741"/>
    </source>
</evidence>
<dbReference type="PANTHER" id="PTHR24356">
    <property type="entry name" value="SERINE/THREONINE-PROTEIN KINASE"/>
    <property type="match status" value="1"/>
</dbReference>
<evidence type="ECO:0000256" key="7">
    <source>
        <dbReference type="ARBA" id="ARBA00047899"/>
    </source>
</evidence>
<dbReference type="EMBL" id="JANVFU010000004">
    <property type="protein sequence ID" value="KAJ3746395.1"/>
    <property type="molecule type" value="Genomic_DNA"/>
</dbReference>
<accession>A0A9W8P486</accession>
<feature type="compositionally biased region" description="Polar residues" evidence="9">
    <location>
        <begin position="16"/>
        <end position="78"/>
    </location>
</feature>
<name>A0A9W8P486_9AGAR</name>
<feature type="compositionally biased region" description="Polar residues" evidence="9">
    <location>
        <begin position="572"/>
        <end position="587"/>
    </location>
</feature>
<feature type="region of interest" description="Disordered" evidence="9">
    <location>
        <begin position="1320"/>
        <end position="1343"/>
    </location>
</feature>
<comment type="catalytic activity">
    <reaction evidence="7">
        <text>L-threonyl-[protein] + ATP = O-phospho-L-threonyl-[protein] + ADP + H(+)</text>
        <dbReference type="Rhea" id="RHEA:46608"/>
        <dbReference type="Rhea" id="RHEA-COMP:11060"/>
        <dbReference type="Rhea" id="RHEA-COMP:11605"/>
        <dbReference type="ChEBI" id="CHEBI:15378"/>
        <dbReference type="ChEBI" id="CHEBI:30013"/>
        <dbReference type="ChEBI" id="CHEBI:30616"/>
        <dbReference type="ChEBI" id="CHEBI:61977"/>
        <dbReference type="ChEBI" id="CHEBI:456216"/>
        <dbReference type="EC" id="2.7.11.1"/>
    </reaction>
</comment>
<feature type="region of interest" description="Disordered" evidence="9">
    <location>
        <begin position="1211"/>
        <end position="1236"/>
    </location>
</feature>
<evidence type="ECO:0000256" key="8">
    <source>
        <dbReference type="ARBA" id="ARBA00048679"/>
    </source>
</evidence>
<dbReference type="Pfam" id="PF00069">
    <property type="entry name" value="Pkinase"/>
    <property type="match status" value="1"/>
</dbReference>
<feature type="region of interest" description="Disordered" evidence="9">
    <location>
        <begin position="555"/>
        <end position="589"/>
    </location>
</feature>
<evidence type="ECO:0000256" key="9">
    <source>
        <dbReference type="SAM" id="MobiDB-lite"/>
    </source>
</evidence>
<feature type="region of interest" description="Disordered" evidence="9">
    <location>
        <begin position="601"/>
        <end position="679"/>
    </location>
</feature>
<keyword evidence="4" id="KW-0547">Nucleotide-binding</keyword>
<evidence type="ECO:0000256" key="6">
    <source>
        <dbReference type="ARBA" id="ARBA00022840"/>
    </source>
</evidence>
<keyword evidence="12" id="KW-1185">Reference proteome</keyword>
<sequence length="1363" mass="149674">MKDFTELEAIQALLDSISQHSEPSPNTRSSIQQQDENTPTTDCPAQGSPLSSSVMRKPSYSSSPFDATRNSSPSGASQNACFHPNGFLDNVLPSSLTSTHDVPLVPSLMHSPIFAPQEPLVDLTPPSPALCRSISCFDLVGTIGCGSYGKVLLGNISNGSTGSSSLQAIKVLRKRDMHRDGVEEVKRELRALRWIADTVNYAGATRQPQNSSVVFLQKMSESFQNESFVFIVLEYHPVSLAHPLAAARLRLHAFSLSSEANNSISKSKSLPASFSSLSIDLHSPSGYEECLVPFNSLQLVAAELVMGLIFLHQSGIVHQDIKPANIMISSAGHVVIADFGASTALPFSFDYEDFPVIPISRAQKTFHPIVLNPHNLITFTPLYAAPELVCRNRAGLIIYDSRVDWWSLGVVLYELATGSAPFTIPLTTQTKGKVQPSAEEPKREKMKRRSLGDFSLTFGAMEKLLAEMEDDDHYHHRELVSQLQTFIRALLVDHVSDRLSGQDVKNHPFFEPISHLWNEIAALAHPPLPGPPEVSLDPDTSLDFALSPRICGPAYNDTSSSSQSVGDGDEQSPCSASNHQNSPSSLKITWPVSRKGVLADDPIHSPINTSNHISTDGDSDLGPSLRKKVSASVHTLDEGPCPFIHSNAESFQDPEEEEKATEDGTSSYASPLQPFPSTASLHDALPAQEHAKRCTGFDSESQGAPNIEFEADIGVDDVEDVELWNPWIPKPFDGPMYPSESFASTLPNPYSPQPTLAHRLESTHDFQSLHCMASVDTQSELGLNLYATPESANPIVVEDVRMEAANEGIASASDTTSVHSLREGMEISNTESSKCEGHRRLPMMRYKSDPLTSFSPLAKKEKECEGEDLLFFSANTQPRRKSVSIPLDKDKIERHKSHRSFSRFSLSARLSNPKFVNTSMGASRPTVDGVKFEGPHSGSITSRSKQGRQAKKRFSFPTSSFGSELKREKGEQQEQRQTWNTRRFSAPMPLQSQGPPSSFNAAKMKLKEKSYSLLNISRSRSRPTPANEKAPSSTAFCPALSPTTAGADDCAGVSILPFPAHELDRMRIEYQKRRATDPIPMSCTPRTRVSNGYTHAATLGRSTGSKMIAQAQASAIAMQHGYQSEQGAHRASSIASSVRHGHSHNHSQNSHNSAGTGDWSPSLQDELTMAVLSAMESKGSDSRDFTTMNTIRSSTYRSKARMEISAPIRAQSLCQSSQNRQSEKPQPAATSTTLTRTHRASWAGIVKPRRSISHEQVTDVEQITLLACSNSELQCAPGVPSGETAKTNKLRNGIHSPEVHAEEEKVGSRFEDPLHRLFTSENQFESQRSQRPDRGTWKLHRERPERRSLGSRLWKKFKQFTPF</sequence>
<feature type="region of interest" description="Disordered" evidence="9">
    <location>
        <begin position="1120"/>
        <end position="1162"/>
    </location>
</feature>
<dbReference type="PROSITE" id="PS00108">
    <property type="entry name" value="PROTEIN_KINASE_ST"/>
    <property type="match status" value="1"/>
</dbReference>
<feature type="compositionally biased region" description="Polar residues" evidence="9">
    <location>
        <begin position="606"/>
        <end position="616"/>
    </location>
</feature>
<feature type="compositionally biased region" description="Polar residues" evidence="9">
    <location>
        <begin position="663"/>
        <end position="679"/>
    </location>
</feature>
<dbReference type="PROSITE" id="PS50011">
    <property type="entry name" value="PROTEIN_KINASE_DOM"/>
    <property type="match status" value="1"/>
</dbReference>